<keyword evidence="2" id="KW-1185">Reference proteome</keyword>
<dbReference type="EMBL" id="JAOYFB010000037">
    <property type="protein sequence ID" value="KAK4023869.1"/>
    <property type="molecule type" value="Genomic_DNA"/>
</dbReference>
<reference evidence="1 2" key="1">
    <citation type="journal article" date="2023" name="Nucleic Acids Res.">
        <title>The hologenome of Daphnia magna reveals possible DNA methylation and microbiome-mediated evolution of the host genome.</title>
        <authorList>
            <person name="Chaturvedi A."/>
            <person name="Li X."/>
            <person name="Dhandapani V."/>
            <person name="Marshall H."/>
            <person name="Kissane S."/>
            <person name="Cuenca-Cambronero M."/>
            <person name="Asole G."/>
            <person name="Calvet F."/>
            <person name="Ruiz-Romero M."/>
            <person name="Marangio P."/>
            <person name="Guigo R."/>
            <person name="Rago D."/>
            <person name="Mirbahai L."/>
            <person name="Eastwood N."/>
            <person name="Colbourne J.K."/>
            <person name="Zhou J."/>
            <person name="Mallon E."/>
            <person name="Orsini L."/>
        </authorList>
    </citation>
    <scope>NUCLEOTIDE SEQUENCE [LARGE SCALE GENOMIC DNA]</scope>
    <source>
        <strain evidence="1">LRV0_1</strain>
    </source>
</reference>
<evidence type="ECO:0000313" key="2">
    <source>
        <dbReference type="Proteomes" id="UP001234178"/>
    </source>
</evidence>
<gene>
    <name evidence="1" type="ORF">OUZ56_009263</name>
</gene>
<organism evidence="1 2">
    <name type="scientific">Daphnia magna</name>
    <dbReference type="NCBI Taxonomy" id="35525"/>
    <lineage>
        <taxon>Eukaryota</taxon>
        <taxon>Metazoa</taxon>
        <taxon>Ecdysozoa</taxon>
        <taxon>Arthropoda</taxon>
        <taxon>Crustacea</taxon>
        <taxon>Branchiopoda</taxon>
        <taxon>Diplostraca</taxon>
        <taxon>Cladocera</taxon>
        <taxon>Anomopoda</taxon>
        <taxon>Daphniidae</taxon>
        <taxon>Daphnia</taxon>
    </lineage>
</organism>
<sequence>MNLTWWSVGFPHYFHCSLKKKKFKVKKFKLYSFAFMAGKIWIVNLRPGATGIILSVDVTQFYRRTLLSPQFSPNLHRFT</sequence>
<dbReference type="Proteomes" id="UP001234178">
    <property type="component" value="Unassembled WGS sequence"/>
</dbReference>
<evidence type="ECO:0000313" key="1">
    <source>
        <dbReference type="EMBL" id="KAK4023869.1"/>
    </source>
</evidence>
<accession>A0ABR0AFH0</accession>
<protein>
    <submittedName>
        <fullName evidence="1">Uncharacterized protein</fullName>
    </submittedName>
</protein>
<proteinExistence type="predicted"/>
<name>A0ABR0AFH0_9CRUS</name>
<comment type="caution">
    <text evidence="1">The sequence shown here is derived from an EMBL/GenBank/DDBJ whole genome shotgun (WGS) entry which is preliminary data.</text>
</comment>